<dbReference type="Proteomes" id="UP000311469">
    <property type="component" value="Chromosome cSF1"/>
</dbReference>
<evidence type="ECO:0000313" key="1">
    <source>
        <dbReference type="EMBL" id="QDC37222.1"/>
    </source>
</evidence>
<accession>A0A5B8CF32</accession>
<dbReference type="RefSeq" id="WP_140042022.1">
    <property type="nucleotide sequence ID" value="NZ_CP041016.1"/>
</dbReference>
<sequence length="149" mass="16468">MDELTIKETLSAAVATLQNEEAAILAFDVGERTICACLAGILKRAFDHHSVHVEYNRHGVSPKEIELPDGAGELTDRRVFPDIIVHQPGHDDANLLVVEVKKTTNPVSDDLDIAKLHRIKQQIGYEFAVFLRLPTGPDADPAGLRIIWI</sequence>
<name>A0A5B8CF32_SPHSA</name>
<evidence type="ECO:0000313" key="2">
    <source>
        <dbReference type="Proteomes" id="UP000311469"/>
    </source>
</evidence>
<dbReference type="KEGG" id="sufl:FIL70_08320"/>
<organism evidence="1 2">
    <name type="scientific">Sphingobium fuliginis ATCC 27551</name>
    <dbReference type="NCBI Taxonomy" id="1208342"/>
    <lineage>
        <taxon>Bacteria</taxon>
        <taxon>Pseudomonadati</taxon>
        <taxon>Pseudomonadota</taxon>
        <taxon>Alphaproteobacteria</taxon>
        <taxon>Sphingomonadales</taxon>
        <taxon>Sphingomonadaceae</taxon>
        <taxon>Sphingobium</taxon>
    </lineage>
</organism>
<dbReference type="AlphaFoldDB" id="A0A5B8CF32"/>
<dbReference type="EMBL" id="CP041016">
    <property type="protein sequence ID" value="QDC37222.1"/>
    <property type="molecule type" value="Genomic_DNA"/>
</dbReference>
<reference evidence="1 2" key="1">
    <citation type="submission" date="2019-06" db="EMBL/GenBank/DDBJ databases">
        <title>Genome organization and adaptive potential of archetypical organophosphate degarding Sphingobium fuliginis ATCC 27551.</title>
        <authorList>
            <person name="Sarwar A."/>
            <person name="Parthasarathy S."/>
            <person name="Singh C."/>
            <person name="Siddavattam D."/>
        </authorList>
    </citation>
    <scope>NUCLEOTIDE SEQUENCE [LARGE SCALE GENOMIC DNA]</scope>
    <source>
        <strain evidence="1 2">ATCC 27551</strain>
    </source>
</reference>
<gene>
    <name evidence="1" type="ORF">FIL70_08320</name>
</gene>
<evidence type="ECO:0008006" key="3">
    <source>
        <dbReference type="Google" id="ProtNLM"/>
    </source>
</evidence>
<proteinExistence type="predicted"/>
<protein>
    <recommendedName>
        <fullName evidence="3">Type I restriction enzyme R protein N-terminal domain-containing protein</fullName>
    </recommendedName>
</protein>